<sequence length="102" mass="10850">MEHLPHSALLRFATAGRNSACAVRLPVGRGSTRVNGTHRAPLETLRKVTTAGDIWNVTATCHLRAIKGPCHARPQKGRPPLGHHPVEQAAPLDRTGKGNGDG</sequence>
<evidence type="ECO:0000313" key="3">
    <source>
        <dbReference type="Proteomes" id="UP000599437"/>
    </source>
</evidence>
<gene>
    <name evidence="2" type="ORF">GCM10010346_65290</name>
</gene>
<protein>
    <recommendedName>
        <fullName evidence="4">Transposase</fullName>
    </recommendedName>
</protein>
<evidence type="ECO:0000256" key="1">
    <source>
        <dbReference type="SAM" id="MobiDB-lite"/>
    </source>
</evidence>
<proteinExistence type="predicted"/>
<accession>A0ABQ3EJV2</accession>
<feature type="region of interest" description="Disordered" evidence="1">
    <location>
        <begin position="69"/>
        <end position="102"/>
    </location>
</feature>
<organism evidence="2 3">
    <name type="scientific">Streptomyces chryseus</name>
    <dbReference type="NCBI Taxonomy" id="68186"/>
    <lineage>
        <taxon>Bacteria</taxon>
        <taxon>Bacillati</taxon>
        <taxon>Actinomycetota</taxon>
        <taxon>Actinomycetes</taxon>
        <taxon>Kitasatosporales</taxon>
        <taxon>Streptomycetaceae</taxon>
        <taxon>Streptomyces</taxon>
    </lineage>
</organism>
<evidence type="ECO:0000313" key="2">
    <source>
        <dbReference type="EMBL" id="GHB33009.1"/>
    </source>
</evidence>
<comment type="caution">
    <text evidence="2">The sequence shown here is derived from an EMBL/GenBank/DDBJ whole genome shotgun (WGS) entry which is preliminary data.</text>
</comment>
<keyword evidence="3" id="KW-1185">Reference proteome</keyword>
<dbReference type="Proteomes" id="UP000599437">
    <property type="component" value="Unassembled WGS sequence"/>
</dbReference>
<reference evidence="3" key="1">
    <citation type="journal article" date="2019" name="Int. J. Syst. Evol. Microbiol.">
        <title>The Global Catalogue of Microorganisms (GCM) 10K type strain sequencing project: providing services to taxonomists for standard genome sequencing and annotation.</title>
        <authorList>
            <consortium name="The Broad Institute Genomics Platform"/>
            <consortium name="The Broad Institute Genome Sequencing Center for Infectious Disease"/>
            <person name="Wu L."/>
            <person name="Ma J."/>
        </authorList>
    </citation>
    <scope>NUCLEOTIDE SEQUENCE [LARGE SCALE GENOMIC DNA]</scope>
    <source>
        <strain evidence="3">JCM 4737</strain>
    </source>
</reference>
<evidence type="ECO:0008006" key="4">
    <source>
        <dbReference type="Google" id="ProtNLM"/>
    </source>
</evidence>
<name>A0ABQ3EJV2_9ACTN</name>
<dbReference type="EMBL" id="BMVO01000048">
    <property type="protein sequence ID" value="GHB33009.1"/>
    <property type="molecule type" value="Genomic_DNA"/>
</dbReference>